<dbReference type="EMBL" id="JACDZE010000001">
    <property type="protein sequence ID" value="MBA5629250.1"/>
    <property type="molecule type" value="Genomic_DNA"/>
</dbReference>
<gene>
    <name evidence="1" type="ORF">HU137_05635</name>
</gene>
<accession>A0A838ZN08</accession>
<dbReference type="Proteomes" id="UP000552241">
    <property type="component" value="Unassembled WGS sequence"/>
</dbReference>
<sequence>MKANLIFSLFFVGYISVYGQVGIGVSSPSNMLEVDNGDVYITDKFYVDNLPAYDGHTLGPGSFRIVAVDADSHANGSPVDGRLMEFVGNQEIMPIIIQAYNVSNLDADNLTDLNLNISTSKYVISLSNFEAIPVGGAQGIYRKSASGGNYVYDNFVIRTFENSGTWHVEIRARDANPQTGSYQYNFDVVLFPKRFFRNLGTIPYNLNGSNTGAAPSAPTGI</sequence>
<dbReference type="AlphaFoldDB" id="A0A838ZN08"/>
<evidence type="ECO:0000313" key="1">
    <source>
        <dbReference type="EMBL" id="MBA5629250.1"/>
    </source>
</evidence>
<proteinExistence type="predicted"/>
<reference evidence="1 2" key="1">
    <citation type="submission" date="2020-07" db="EMBL/GenBank/DDBJ databases">
        <title>Moheibacter lacus sp. nov., a member of the family Flavobacteriaceae isolated from freshwater lake sediment.</title>
        <authorList>
            <person name="Liu Y."/>
        </authorList>
    </citation>
    <scope>NUCLEOTIDE SEQUENCE [LARGE SCALE GENOMIC DNA]</scope>
    <source>
        <strain evidence="1 2">BDHS18</strain>
    </source>
</reference>
<evidence type="ECO:0000313" key="2">
    <source>
        <dbReference type="Proteomes" id="UP000552241"/>
    </source>
</evidence>
<organism evidence="1 2">
    <name type="scientific">Moheibacter lacus</name>
    <dbReference type="NCBI Taxonomy" id="2745851"/>
    <lineage>
        <taxon>Bacteria</taxon>
        <taxon>Pseudomonadati</taxon>
        <taxon>Bacteroidota</taxon>
        <taxon>Flavobacteriia</taxon>
        <taxon>Flavobacteriales</taxon>
        <taxon>Weeksellaceae</taxon>
        <taxon>Moheibacter</taxon>
    </lineage>
</organism>
<keyword evidence="2" id="KW-1185">Reference proteome</keyword>
<name>A0A838ZN08_9FLAO</name>
<protein>
    <submittedName>
        <fullName evidence="1">Uncharacterized protein</fullName>
    </submittedName>
</protein>
<dbReference type="RefSeq" id="WP_182042812.1">
    <property type="nucleotide sequence ID" value="NZ_JACDZE010000001.1"/>
</dbReference>
<comment type="caution">
    <text evidence="1">The sequence shown here is derived from an EMBL/GenBank/DDBJ whole genome shotgun (WGS) entry which is preliminary data.</text>
</comment>